<feature type="transmembrane region" description="Helical" evidence="1">
    <location>
        <begin position="59"/>
        <end position="76"/>
    </location>
</feature>
<keyword evidence="4" id="KW-1185">Reference proteome</keyword>
<dbReference type="InterPro" id="IPR025356">
    <property type="entry name" value="DUF4260"/>
</dbReference>
<feature type="transmembrane region" description="Helical" evidence="1">
    <location>
        <begin position="83"/>
        <end position="99"/>
    </location>
</feature>
<keyword evidence="1" id="KW-0812">Transmembrane</keyword>
<evidence type="ECO:0000256" key="1">
    <source>
        <dbReference type="SAM" id="Phobius"/>
    </source>
</evidence>
<reference evidence="2 4" key="1">
    <citation type="submission" date="2020-07" db="EMBL/GenBank/DDBJ databases">
        <title>Sequencing the genomes of 1000 actinobacteria strains.</title>
        <authorList>
            <person name="Klenk H.-P."/>
        </authorList>
    </citation>
    <scope>NUCLEOTIDE SEQUENCE [LARGE SCALE GENOMIC DNA]</scope>
    <source>
        <strain evidence="2 4">DSM 102047</strain>
    </source>
</reference>
<sequence length="138" mass="15277">MTPVRAQHLENAALALLVAVLFVGAGFDWWWLLLCFVVFDLSALGYLRNPKFGAFCYNLVHHYAPPALLAILYWALRSAGIELWILGLLAGSWAFHIAVDRALGYGLKYDDNFQHTHLAWLGASGRSVVAPPSPSEPQ</sequence>
<evidence type="ECO:0000313" key="4">
    <source>
        <dbReference type="Proteomes" id="UP000521748"/>
    </source>
</evidence>
<protein>
    <recommendedName>
        <fullName evidence="5">DUF4260 family protein</fullName>
    </recommendedName>
</protein>
<keyword evidence="1" id="KW-1133">Transmembrane helix</keyword>
<dbReference type="EMBL" id="JACBYQ010000002">
    <property type="protein sequence ID" value="NYE95395.1"/>
    <property type="molecule type" value="Genomic_DNA"/>
</dbReference>
<accession>A0A7Y9LTJ2</accession>
<proteinExistence type="predicted"/>
<dbReference type="Proteomes" id="UP000521748">
    <property type="component" value="Unassembled WGS sequence"/>
</dbReference>
<dbReference type="AlphaFoldDB" id="A0A7Y9LTJ2"/>
<gene>
    <name evidence="2" type="ORF">FHU41_001600</name>
    <name evidence="3" type="ORF">FHU41_001645</name>
</gene>
<evidence type="ECO:0000313" key="2">
    <source>
        <dbReference type="EMBL" id="NYE95379.1"/>
    </source>
</evidence>
<comment type="caution">
    <text evidence="2">The sequence shown here is derived from an EMBL/GenBank/DDBJ whole genome shotgun (WGS) entry which is preliminary data.</text>
</comment>
<name>A0A7Y9LTJ2_9MICC</name>
<evidence type="ECO:0008006" key="5">
    <source>
        <dbReference type="Google" id="ProtNLM"/>
    </source>
</evidence>
<keyword evidence="1" id="KW-0472">Membrane</keyword>
<dbReference type="Pfam" id="PF14079">
    <property type="entry name" value="DUF4260"/>
    <property type="match status" value="1"/>
</dbReference>
<evidence type="ECO:0000313" key="3">
    <source>
        <dbReference type="EMBL" id="NYE95395.1"/>
    </source>
</evidence>
<dbReference type="RefSeq" id="WP_179389024.1">
    <property type="nucleotide sequence ID" value="NZ_JACBYQ010000001.1"/>
</dbReference>
<organism evidence="2 4">
    <name type="scientific">Psychromicrobium silvestre</name>
    <dbReference type="NCBI Taxonomy" id="1645614"/>
    <lineage>
        <taxon>Bacteria</taxon>
        <taxon>Bacillati</taxon>
        <taxon>Actinomycetota</taxon>
        <taxon>Actinomycetes</taxon>
        <taxon>Micrococcales</taxon>
        <taxon>Micrococcaceae</taxon>
        <taxon>Psychromicrobium</taxon>
    </lineage>
</organism>
<feature type="transmembrane region" description="Helical" evidence="1">
    <location>
        <begin position="12"/>
        <end position="39"/>
    </location>
</feature>
<dbReference type="EMBL" id="JACBYQ010000001">
    <property type="protein sequence ID" value="NYE95379.1"/>
    <property type="molecule type" value="Genomic_DNA"/>
</dbReference>